<keyword evidence="6 7" id="KW-0472">Membrane</keyword>
<feature type="transmembrane region" description="Helical" evidence="7">
    <location>
        <begin position="290"/>
        <end position="309"/>
    </location>
</feature>
<proteinExistence type="predicted"/>
<comment type="caution">
    <text evidence="9">The sequence shown here is derived from an EMBL/GenBank/DDBJ whole genome shotgun (WGS) entry which is preliminary data.</text>
</comment>
<evidence type="ECO:0000256" key="2">
    <source>
        <dbReference type="ARBA" id="ARBA00022448"/>
    </source>
</evidence>
<feature type="transmembrane region" description="Helical" evidence="7">
    <location>
        <begin position="71"/>
        <end position="89"/>
    </location>
</feature>
<keyword evidence="3" id="KW-1003">Cell membrane</keyword>
<reference evidence="10" key="1">
    <citation type="journal article" date="2019" name="Int. J. Syst. Evol. Microbiol.">
        <title>The Global Catalogue of Microorganisms (GCM) 10K type strain sequencing project: providing services to taxonomists for standard genome sequencing and annotation.</title>
        <authorList>
            <consortium name="The Broad Institute Genomics Platform"/>
            <consortium name="The Broad Institute Genome Sequencing Center for Infectious Disease"/>
            <person name="Wu L."/>
            <person name="Ma J."/>
        </authorList>
    </citation>
    <scope>NUCLEOTIDE SEQUENCE [LARGE SCALE GENOMIC DNA]</scope>
    <source>
        <strain evidence="10">KACC 14249</strain>
    </source>
</reference>
<dbReference type="PROSITE" id="PS00217">
    <property type="entry name" value="SUGAR_TRANSPORT_2"/>
    <property type="match status" value="1"/>
</dbReference>
<evidence type="ECO:0000256" key="3">
    <source>
        <dbReference type="ARBA" id="ARBA00022475"/>
    </source>
</evidence>
<feature type="transmembrane region" description="Helical" evidence="7">
    <location>
        <begin position="412"/>
        <end position="433"/>
    </location>
</feature>
<dbReference type="InterPro" id="IPR005829">
    <property type="entry name" value="Sugar_transporter_CS"/>
</dbReference>
<feature type="transmembrane region" description="Helical" evidence="7">
    <location>
        <begin position="165"/>
        <end position="188"/>
    </location>
</feature>
<feature type="transmembrane region" description="Helical" evidence="7">
    <location>
        <begin position="130"/>
        <end position="153"/>
    </location>
</feature>
<dbReference type="SUPFAM" id="SSF103473">
    <property type="entry name" value="MFS general substrate transporter"/>
    <property type="match status" value="1"/>
</dbReference>
<gene>
    <name evidence="9" type="ORF">ACFQDO_10360</name>
</gene>
<dbReference type="InterPro" id="IPR020846">
    <property type="entry name" value="MFS_dom"/>
</dbReference>
<feature type="domain" description="Major facilitator superfamily (MFS) profile" evidence="8">
    <location>
        <begin position="27"/>
        <end position="438"/>
    </location>
</feature>
<dbReference type="Proteomes" id="UP001596189">
    <property type="component" value="Unassembled WGS sequence"/>
</dbReference>
<dbReference type="InterPro" id="IPR011701">
    <property type="entry name" value="MFS"/>
</dbReference>
<evidence type="ECO:0000256" key="7">
    <source>
        <dbReference type="SAM" id="Phobius"/>
    </source>
</evidence>
<dbReference type="PROSITE" id="PS50850">
    <property type="entry name" value="MFS"/>
    <property type="match status" value="1"/>
</dbReference>
<protein>
    <submittedName>
        <fullName evidence="9">MFS transporter</fullName>
    </submittedName>
</protein>
<dbReference type="RefSeq" id="WP_345716324.1">
    <property type="nucleotide sequence ID" value="NZ_BAABFP010000004.1"/>
</dbReference>
<dbReference type="InterPro" id="IPR036259">
    <property type="entry name" value="MFS_trans_sf"/>
</dbReference>
<keyword evidence="2" id="KW-0813">Transport</keyword>
<sequence>MTLDPQNAAAATAAQGTPEQDRQIRKAAIASTVGTTIEWYDYFLYGTAAALVFPKVFFPDSSHYVGLLESFATYFVGFAARPVGAAIFGHWGDRIGRKVTLIVTLLMMGAATTLIGALPGAAAWGSLAPILLIGLRVLQGVAVGGEWSGSVLLSMEWGNQKRRGLMGSWPQLGVAIGLILATAMLTLFNNLTTEAQFLAWGWRIPFLLSLVLVAIGLYIRLSILETPMFAKRVQEKSIAKQPVLEVVKRYPKEIILSALARMSEQMPFYVVTAFVLSYLTDDDHGYTRNFVLIGTMIAAGFELVLVPVFGHLSDNIGRKKVYLTGAAIMGVWGFAYFALLDSGVEWLVFVAVCLGLIPHAIQYGPQASLIAESFPTNLRYGGAGIGYQLSSVIAGGPAALIAVWLIHTFGTGYAVAGYIAISAVITIVAVVLLPDRSRMDIEDDATYERVIDLRDTASADKVSR</sequence>
<keyword evidence="5 7" id="KW-1133">Transmembrane helix</keyword>
<evidence type="ECO:0000313" key="10">
    <source>
        <dbReference type="Proteomes" id="UP001596189"/>
    </source>
</evidence>
<evidence type="ECO:0000256" key="1">
    <source>
        <dbReference type="ARBA" id="ARBA00004651"/>
    </source>
</evidence>
<dbReference type="PANTHER" id="PTHR43045">
    <property type="entry name" value="SHIKIMATE TRANSPORTER"/>
    <property type="match status" value="1"/>
</dbReference>
<feature type="transmembrane region" description="Helical" evidence="7">
    <location>
        <begin position="321"/>
        <end position="340"/>
    </location>
</feature>
<comment type="subcellular location">
    <subcellularLocation>
        <location evidence="1">Cell membrane</location>
        <topology evidence="1">Multi-pass membrane protein</topology>
    </subcellularLocation>
</comment>
<dbReference type="Gene3D" id="1.20.1250.20">
    <property type="entry name" value="MFS general substrate transporter like domains"/>
    <property type="match status" value="2"/>
</dbReference>
<organism evidence="9 10">
    <name type="scientific">Angustibacter luteus</name>
    <dbReference type="NCBI Taxonomy" id="658456"/>
    <lineage>
        <taxon>Bacteria</taxon>
        <taxon>Bacillati</taxon>
        <taxon>Actinomycetota</taxon>
        <taxon>Actinomycetes</taxon>
        <taxon>Kineosporiales</taxon>
        <taxon>Kineosporiaceae</taxon>
    </lineage>
</organism>
<accession>A0ABW1JEV1</accession>
<feature type="transmembrane region" description="Helical" evidence="7">
    <location>
        <begin position="200"/>
        <end position="221"/>
    </location>
</feature>
<name>A0ABW1JEV1_9ACTN</name>
<dbReference type="Pfam" id="PF07690">
    <property type="entry name" value="MFS_1"/>
    <property type="match status" value="1"/>
</dbReference>
<dbReference type="CDD" id="cd17369">
    <property type="entry name" value="MFS_ShiA_like"/>
    <property type="match status" value="1"/>
</dbReference>
<evidence type="ECO:0000256" key="6">
    <source>
        <dbReference type="ARBA" id="ARBA00023136"/>
    </source>
</evidence>
<keyword evidence="4 7" id="KW-0812">Transmembrane</keyword>
<feature type="transmembrane region" description="Helical" evidence="7">
    <location>
        <begin position="101"/>
        <end position="124"/>
    </location>
</feature>
<evidence type="ECO:0000256" key="5">
    <source>
        <dbReference type="ARBA" id="ARBA00022989"/>
    </source>
</evidence>
<feature type="transmembrane region" description="Helical" evidence="7">
    <location>
        <begin position="346"/>
        <end position="364"/>
    </location>
</feature>
<evidence type="ECO:0000259" key="8">
    <source>
        <dbReference type="PROSITE" id="PS50850"/>
    </source>
</evidence>
<evidence type="ECO:0000256" key="4">
    <source>
        <dbReference type="ARBA" id="ARBA00022692"/>
    </source>
</evidence>
<dbReference type="EMBL" id="JBHSRD010000003">
    <property type="protein sequence ID" value="MFC6007530.1"/>
    <property type="molecule type" value="Genomic_DNA"/>
</dbReference>
<evidence type="ECO:0000313" key="9">
    <source>
        <dbReference type="EMBL" id="MFC6007530.1"/>
    </source>
</evidence>
<feature type="transmembrane region" description="Helical" evidence="7">
    <location>
        <begin position="385"/>
        <end position="406"/>
    </location>
</feature>
<keyword evidence="10" id="KW-1185">Reference proteome</keyword>
<dbReference type="PANTHER" id="PTHR43045:SF1">
    <property type="entry name" value="SHIKIMATE TRANSPORTER"/>
    <property type="match status" value="1"/>
</dbReference>